<evidence type="ECO:0000313" key="3">
    <source>
        <dbReference type="Proteomes" id="UP000030748"/>
    </source>
</evidence>
<organism evidence="2 3">
    <name type="scientific">Erythranthe guttata</name>
    <name type="common">Yellow monkey flower</name>
    <name type="synonym">Mimulus guttatus</name>
    <dbReference type="NCBI Taxonomy" id="4155"/>
    <lineage>
        <taxon>Eukaryota</taxon>
        <taxon>Viridiplantae</taxon>
        <taxon>Streptophyta</taxon>
        <taxon>Embryophyta</taxon>
        <taxon>Tracheophyta</taxon>
        <taxon>Spermatophyta</taxon>
        <taxon>Magnoliopsida</taxon>
        <taxon>eudicotyledons</taxon>
        <taxon>Gunneridae</taxon>
        <taxon>Pentapetalae</taxon>
        <taxon>asterids</taxon>
        <taxon>lamiids</taxon>
        <taxon>Lamiales</taxon>
        <taxon>Phrymaceae</taxon>
        <taxon>Erythranthe</taxon>
    </lineage>
</organism>
<dbReference type="AlphaFoldDB" id="A0A022RTZ2"/>
<sequence length="107" mass="12069">WIIYPGGCNPGCIRIYQWPSGFAGLHIPKFTVQIVNEAWNNKGVYDVQISCPAFASTTLINPAVFRRIDLANCLLYNGRIINPGEVITFEYSNILPYPFIVLDLKCM</sequence>
<protein>
    <submittedName>
        <fullName evidence="2">Uncharacterized protein</fullName>
    </submittedName>
</protein>
<dbReference type="EMBL" id="KI630292">
    <property type="protein sequence ID" value="EYU42420.1"/>
    <property type="molecule type" value="Genomic_DNA"/>
</dbReference>
<dbReference type="InterPro" id="IPR040361">
    <property type="entry name" value="TPD1"/>
</dbReference>
<dbReference type="GO" id="GO:0001709">
    <property type="term" value="P:cell fate determination"/>
    <property type="evidence" value="ECO:0000318"/>
    <property type="project" value="GO_Central"/>
</dbReference>
<feature type="non-terminal residue" evidence="2">
    <location>
        <position position="1"/>
    </location>
</feature>
<gene>
    <name evidence="2" type="ORF">MIMGU_mgv1a023142mg</name>
</gene>
<evidence type="ECO:0000256" key="1">
    <source>
        <dbReference type="ARBA" id="ARBA00022729"/>
    </source>
</evidence>
<dbReference type="STRING" id="4155.A0A022RTZ2"/>
<name>A0A022RTZ2_ERYGU</name>
<reference evidence="2 3" key="1">
    <citation type="journal article" date="2013" name="Proc. Natl. Acad. Sci. U.S.A.">
        <title>Fine-scale variation in meiotic recombination in Mimulus inferred from population shotgun sequencing.</title>
        <authorList>
            <person name="Hellsten U."/>
            <person name="Wright K.M."/>
            <person name="Jenkins J."/>
            <person name="Shu S."/>
            <person name="Yuan Y."/>
            <person name="Wessler S.R."/>
            <person name="Schmutz J."/>
            <person name="Willis J.H."/>
            <person name="Rokhsar D.S."/>
        </authorList>
    </citation>
    <scope>NUCLEOTIDE SEQUENCE [LARGE SCALE GENOMIC DNA]</scope>
    <source>
        <strain evidence="3">cv. DUN x IM62</strain>
    </source>
</reference>
<proteinExistence type="predicted"/>
<dbReference type="Pfam" id="PF24068">
    <property type="entry name" value="TPD1_C"/>
    <property type="match status" value="1"/>
</dbReference>
<accession>A0A022RTZ2</accession>
<dbReference type="PANTHER" id="PTHR33184:SF81">
    <property type="entry name" value="TPD1 PROTEIN HOMOLOG 1B-LIKE"/>
    <property type="match status" value="1"/>
</dbReference>
<keyword evidence="1" id="KW-0732">Signal</keyword>
<evidence type="ECO:0000313" key="2">
    <source>
        <dbReference type="EMBL" id="EYU42420.1"/>
    </source>
</evidence>
<keyword evidence="3" id="KW-1185">Reference proteome</keyword>
<dbReference type="PANTHER" id="PTHR33184">
    <property type="entry name" value="PROTEIN TAPETUM DETERMINANT 1-LIKE-RELATED"/>
    <property type="match status" value="1"/>
</dbReference>
<dbReference type="Proteomes" id="UP000030748">
    <property type="component" value="Unassembled WGS sequence"/>
</dbReference>